<accession>A0A087ACQ9</accession>
<sequence length="202" mass="22458">MNNNNIKQTPEITPSRQDALLWLDIETTGLDPDAGVLEVGMRCTSMDAGSELSEGVWLVRPSELSVYDFDARTLAMHTGNGLLREVMCSSPDVTGPDVVARDLEEFVAGLAREYVLHPAGSNVQHFDLPVLRGFLEAETGSVMDWMDEFLSYRALDVTALRLALTAVGEDPYAHREGKSHRVMDCIDGDVAFYRRFIREHLA</sequence>
<dbReference type="EMBL" id="JGYS01000001">
    <property type="protein sequence ID" value="KFI56559.1"/>
    <property type="molecule type" value="Genomic_DNA"/>
</dbReference>
<dbReference type="InterPro" id="IPR036397">
    <property type="entry name" value="RNaseH_sf"/>
</dbReference>
<evidence type="ECO:0000313" key="1">
    <source>
        <dbReference type="EMBL" id="KFI56559.1"/>
    </source>
</evidence>
<reference evidence="1 2" key="1">
    <citation type="submission" date="2014-03" db="EMBL/GenBank/DDBJ databases">
        <title>Genomics of Bifidobacteria.</title>
        <authorList>
            <person name="Ventura M."/>
            <person name="Milani C."/>
            <person name="Lugli G.A."/>
        </authorList>
    </citation>
    <scope>NUCLEOTIDE SEQUENCE [LARGE SCALE GENOMIC DNA]</scope>
    <source>
        <strain evidence="1 2">DSM 23973</strain>
    </source>
</reference>
<dbReference type="Proteomes" id="UP000029072">
    <property type="component" value="Unassembled WGS sequence"/>
</dbReference>
<proteinExistence type="predicted"/>
<dbReference type="AlphaFoldDB" id="A0A087ACQ9"/>
<dbReference type="Gene3D" id="3.30.420.10">
    <property type="entry name" value="Ribonuclease H-like superfamily/Ribonuclease H"/>
    <property type="match status" value="1"/>
</dbReference>
<dbReference type="STRING" id="1437609.BCAL_0154"/>
<organism evidence="1 2">
    <name type="scientific">Bifidobacterium callitrichos DSM 23973</name>
    <dbReference type="NCBI Taxonomy" id="1437609"/>
    <lineage>
        <taxon>Bacteria</taxon>
        <taxon>Bacillati</taxon>
        <taxon>Actinomycetota</taxon>
        <taxon>Actinomycetes</taxon>
        <taxon>Bifidobacteriales</taxon>
        <taxon>Bifidobacteriaceae</taxon>
        <taxon>Bifidobacterium</taxon>
    </lineage>
</organism>
<dbReference type="eggNOG" id="COG1949">
    <property type="taxonomic scope" value="Bacteria"/>
</dbReference>
<dbReference type="RefSeq" id="WP_052119312.1">
    <property type="nucleotide sequence ID" value="NZ_JDUV01000027.1"/>
</dbReference>
<protein>
    <submittedName>
        <fullName evidence="1">Ribonuclease</fullName>
    </submittedName>
</protein>
<dbReference type="InterPro" id="IPR012337">
    <property type="entry name" value="RNaseH-like_sf"/>
</dbReference>
<dbReference type="GO" id="GO:0003676">
    <property type="term" value="F:nucleic acid binding"/>
    <property type="evidence" value="ECO:0007669"/>
    <property type="project" value="InterPro"/>
</dbReference>
<name>A0A087ACQ9_9BIFI</name>
<dbReference type="SUPFAM" id="SSF53098">
    <property type="entry name" value="Ribonuclease H-like"/>
    <property type="match status" value="1"/>
</dbReference>
<gene>
    <name evidence="1" type="ORF">BCAL_0154</name>
</gene>
<comment type="caution">
    <text evidence="1">The sequence shown here is derived from an EMBL/GenBank/DDBJ whole genome shotgun (WGS) entry which is preliminary data.</text>
</comment>
<dbReference type="OrthoDB" id="3240518at2"/>
<evidence type="ECO:0000313" key="2">
    <source>
        <dbReference type="Proteomes" id="UP000029072"/>
    </source>
</evidence>